<dbReference type="Proteomes" id="UP001055732">
    <property type="component" value="Chromosome"/>
</dbReference>
<gene>
    <name evidence="1" type="ORF">NF865_02170</name>
</gene>
<dbReference type="KEGG" id="tagg:NF865_02170"/>
<organism evidence="1 2">
    <name type="scientific">Thermococcus aggregans</name>
    <dbReference type="NCBI Taxonomy" id="110163"/>
    <lineage>
        <taxon>Archaea</taxon>
        <taxon>Methanobacteriati</taxon>
        <taxon>Methanobacteriota</taxon>
        <taxon>Thermococci</taxon>
        <taxon>Thermococcales</taxon>
        <taxon>Thermococcaceae</taxon>
        <taxon>Thermococcus</taxon>
    </lineage>
</organism>
<dbReference type="SUPFAM" id="SSF46785">
    <property type="entry name" value="Winged helix' DNA-binding domain"/>
    <property type="match status" value="1"/>
</dbReference>
<dbReference type="RefSeq" id="WP_253304986.1">
    <property type="nucleotide sequence ID" value="NZ_CP099582.1"/>
</dbReference>
<dbReference type="InterPro" id="IPR036390">
    <property type="entry name" value="WH_DNA-bd_sf"/>
</dbReference>
<dbReference type="AlphaFoldDB" id="A0A9E7MY94"/>
<evidence type="ECO:0000313" key="2">
    <source>
        <dbReference type="Proteomes" id="UP001055732"/>
    </source>
</evidence>
<reference evidence="1" key="2">
    <citation type="submission" date="2022-06" db="EMBL/GenBank/DDBJ databases">
        <authorList>
            <person name="Park Y.-J."/>
        </authorList>
    </citation>
    <scope>NUCLEOTIDE SEQUENCE</scope>
    <source>
        <strain evidence="1">TY</strain>
    </source>
</reference>
<protein>
    <submittedName>
        <fullName evidence="1">Uncharacterized protein</fullName>
    </submittedName>
</protein>
<dbReference type="EMBL" id="CP099582">
    <property type="protein sequence ID" value="USS41045.1"/>
    <property type="molecule type" value="Genomic_DNA"/>
</dbReference>
<dbReference type="Gene3D" id="1.10.10.10">
    <property type="entry name" value="Winged helix-like DNA-binding domain superfamily/Winged helix DNA-binding domain"/>
    <property type="match status" value="1"/>
</dbReference>
<proteinExistence type="predicted"/>
<accession>A0A9E7MY94</accession>
<reference evidence="1" key="1">
    <citation type="journal article" date="1998" name="Int. J. Syst. Bacteriol. 48 Pt">
        <title>Thermococcus guaymasensis sp. nov. and Thermococcus aggregans sp. nov., two novel thermophilic archaea isolated from the Guaymas Basin hydrothermal vent site.</title>
        <authorList>
            <person name="Canganella F."/>
            <person name="Jones W.J."/>
            <person name="Gambacorta A."/>
            <person name="Antranikian G."/>
        </authorList>
    </citation>
    <scope>NUCLEOTIDE SEQUENCE</scope>
    <source>
        <strain evidence="1">TY</strain>
    </source>
</reference>
<dbReference type="InterPro" id="IPR036388">
    <property type="entry name" value="WH-like_DNA-bd_sf"/>
</dbReference>
<keyword evidence="2" id="KW-1185">Reference proteome</keyword>
<evidence type="ECO:0000313" key="1">
    <source>
        <dbReference type="EMBL" id="USS41045.1"/>
    </source>
</evidence>
<name>A0A9E7MY94_THEAG</name>
<sequence length="198" mass="22952">MRAPILKEKILRELAVKGETSVKELLLKFKVNRPYLYRILRSLESNGAIILETGRIEVVDKKALLYTWGEEKRKIFQVIKGITYRVRPKKVRDFVVFSGTSALWILGKVLEPSFGTAYIKKDDFDRLKQIGIKREGYPIRFYSYDEDIFNYTITMRGYKLPVIEQIIADALGEGIYTRTVEELLEEMESGRDSGEELG</sequence>